<dbReference type="AlphaFoldDB" id="A0A369J2R3"/>
<evidence type="ECO:0000313" key="2">
    <source>
        <dbReference type="EMBL" id="RDB14927.1"/>
    </source>
</evidence>
<evidence type="ECO:0000313" key="3">
    <source>
        <dbReference type="Proteomes" id="UP000076154"/>
    </source>
</evidence>
<comment type="caution">
    <text evidence="2">The sequence shown here is derived from an EMBL/GenBank/DDBJ whole genome shotgun (WGS) entry which is preliminary data.</text>
</comment>
<dbReference type="EMBL" id="LUEZ02000095">
    <property type="protein sequence ID" value="RDB14927.1"/>
    <property type="molecule type" value="Genomic_DNA"/>
</dbReference>
<dbReference type="OrthoDB" id="2815938at2759"/>
<evidence type="ECO:0000256" key="1">
    <source>
        <dbReference type="SAM" id="MobiDB-lite"/>
    </source>
</evidence>
<gene>
    <name evidence="2" type="ORF">Hypma_016147</name>
</gene>
<reference evidence="2" key="1">
    <citation type="submission" date="2018-04" db="EMBL/GenBank/DDBJ databases">
        <title>Whole genome sequencing of Hypsizygus marmoreus.</title>
        <authorList>
            <person name="Choi I.-G."/>
            <person name="Min B."/>
            <person name="Kim J.-G."/>
            <person name="Kim S."/>
            <person name="Oh Y.-L."/>
            <person name="Kong W.-S."/>
            <person name="Park H."/>
            <person name="Jeong J."/>
            <person name="Song E.-S."/>
        </authorList>
    </citation>
    <scope>NUCLEOTIDE SEQUENCE [LARGE SCALE GENOMIC DNA]</scope>
    <source>
        <strain evidence="2">51987-8</strain>
    </source>
</reference>
<feature type="compositionally biased region" description="Polar residues" evidence="1">
    <location>
        <begin position="73"/>
        <end position="88"/>
    </location>
</feature>
<dbReference type="InParanoid" id="A0A369J2R3"/>
<protein>
    <submittedName>
        <fullName evidence="2">Uncharacterized protein</fullName>
    </submittedName>
</protein>
<organism evidence="2 3">
    <name type="scientific">Hypsizygus marmoreus</name>
    <name type="common">White beech mushroom</name>
    <name type="synonym">Agaricus marmoreus</name>
    <dbReference type="NCBI Taxonomy" id="39966"/>
    <lineage>
        <taxon>Eukaryota</taxon>
        <taxon>Fungi</taxon>
        <taxon>Dikarya</taxon>
        <taxon>Basidiomycota</taxon>
        <taxon>Agaricomycotina</taxon>
        <taxon>Agaricomycetes</taxon>
        <taxon>Agaricomycetidae</taxon>
        <taxon>Agaricales</taxon>
        <taxon>Tricholomatineae</taxon>
        <taxon>Lyophyllaceae</taxon>
        <taxon>Hypsizygus</taxon>
    </lineage>
</organism>
<name>A0A369J2R3_HYPMA</name>
<accession>A0A369J2R3</accession>
<feature type="region of interest" description="Disordered" evidence="1">
    <location>
        <begin position="62"/>
        <end position="88"/>
    </location>
</feature>
<sequence>MGHQKNKTFVAMPSNKTIEDAELILKRDDIPKTAFVPQPPEETIMTYMQLVLNPGRWTLMSRNDAETPDISDQGDSSPSRIQKSNSRTPKQRSILIKLYADAKDWWPVKQVEVPVRVGGHLDLEGVRQELGQDKKILVLNPQSFRPVFEYAPGYLFLLDIQDLLEDGFLRQRVGQFICWNDICSPLLFKYRNVLEGVDLALCCFLDIEAAVHDSSEESESDTDSDLGMFFDETDADIDESRPVYGWKNLDEWQDDEEGPDFLHSVAQAIESRHHSSLRNRADEDDDLDSFELILPSEDDNL</sequence>
<dbReference type="Proteomes" id="UP000076154">
    <property type="component" value="Unassembled WGS sequence"/>
</dbReference>
<keyword evidence="3" id="KW-1185">Reference proteome</keyword>
<proteinExistence type="predicted"/>